<dbReference type="PANTHER" id="PTHR43280">
    <property type="entry name" value="ARAC-FAMILY TRANSCRIPTIONAL REGULATOR"/>
    <property type="match status" value="1"/>
</dbReference>
<dbReference type="GO" id="GO:0003700">
    <property type="term" value="F:DNA-binding transcription factor activity"/>
    <property type="evidence" value="ECO:0007669"/>
    <property type="project" value="InterPro"/>
</dbReference>
<keyword evidence="4" id="KW-0472">Membrane</keyword>
<dbReference type="Pfam" id="PF12833">
    <property type="entry name" value="HTH_18"/>
    <property type="match status" value="1"/>
</dbReference>
<feature type="transmembrane region" description="Helical" evidence="4">
    <location>
        <begin position="121"/>
        <end position="139"/>
    </location>
</feature>
<dbReference type="Gene3D" id="1.10.10.60">
    <property type="entry name" value="Homeodomain-like"/>
    <property type="match status" value="1"/>
</dbReference>
<dbReference type="PROSITE" id="PS01124">
    <property type="entry name" value="HTH_ARAC_FAMILY_2"/>
    <property type="match status" value="1"/>
</dbReference>
<keyword evidence="4" id="KW-0812">Transmembrane</keyword>
<dbReference type="AlphaFoldDB" id="A0A3G6TG65"/>
<evidence type="ECO:0000313" key="6">
    <source>
        <dbReference type="EMBL" id="AZB25214.1"/>
    </source>
</evidence>
<feature type="transmembrane region" description="Helical" evidence="4">
    <location>
        <begin position="75"/>
        <end position="92"/>
    </location>
</feature>
<dbReference type="PANTHER" id="PTHR43280:SF2">
    <property type="entry name" value="HTH-TYPE TRANSCRIPTIONAL REGULATOR EXSA"/>
    <property type="match status" value="1"/>
</dbReference>
<dbReference type="KEGG" id="cben:EG339_11805"/>
<dbReference type="SMART" id="SM00342">
    <property type="entry name" value="HTH_ARAC"/>
    <property type="match status" value="1"/>
</dbReference>
<dbReference type="InterPro" id="IPR009057">
    <property type="entry name" value="Homeodomain-like_sf"/>
</dbReference>
<keyword evidence="1" id="KW-0805">Transcription regulation</keyword>
<dbReference type="InterPro" id="IPR018060">
    <property type="entry name" value="HTH_AraC"/>
</dbReference>
<dbReference type="Proteomes" id="UP000271193">
    <property type="component" value="Chromosome"/>
</dbReference>
<keyword evidence="7" id="KW-1185">Reference proteome</keyword>
<keyword evidence="3" id="KW-0804">Transcription</keyword>
<name>A0A3G6TG65_9FLAO</name>
<evidence type="ECO:0000313" key="7">
    <source>
        <dbReference type="Proteomes" id="UP000271193"/>
    </source>
</evidence>
<keyword evidence="4" id="KW-1133">Transmembrane helix</keyword>
<feature type="transmembrane region" description="Helical" evidence="4">
    <location>
        <begin position="151"/>
        <end position="172"/>
    </location>
</feature>
<evidence type="ECO:0000256" key="2">
    <source>
        <dbReference type="ARBA" id="ARBA00023125"/>
    </source>
</evidence>
<feature type="transmembrane region" description="Helical" evidence="4">
    <location>
        <begin position="98"/>
        <end position="114"/>
    </location>
</feature>
<feature type="transmembrane region" description="Helical" evidence="4">
    <location>
        <begin position="45"/>
        <end position="63"/>
    </location>
</feature>
<feature type="domain" description="HTH araC/xylS-type" evidence="5">
    <location>
        <begin position="210"/>
        <end position="318"/>
    </location>
</feature>
<protein>
    <submittedName>
        <fullName evidence="6">AraC family transcriptional regulator</fullName>
    </submittedName>
</protein>
<evidence type="ECO:0000256" key="1">
    <source>
        <dbReference type="ARBA" id="ARBA00023015"/>
    </source>
</evidence>
<organism evidence="6 7">
    <name type="scientific">Chryseobacterium bernardetii</name>
    <dbReference type="NCBI Taxonomy" id="1241978"/>
    <lineage>
        <taxon>Bacteria</taxon>
        <taxon>Pseudomonadati</taxon>
        <taxon>Bacteroidota</taxon>
        <taxon>Flavobacteriia</taxon>
        <taxon>Flavobacteriales</taxon>
        <taxon>Weeksellaceae</taxon>
        <taxon>Chryseobacterium group</taxon>
        <taxon>Chryseobacterium</taxon>
    </lineage>
</organism>
<dbReference type="SUPFAM" id="SSF46689">
    <property type="entry name" value="Homeodomain-like"/>
    <property type="match status" value="1"/>
</dbReference>
<sequence length="326" mass="38223">MINIVYKKGIEIEKRNLVINYMRSMIAALILYIILFKLFIPDRFIVKYALVGFVLTSSILLIIKKNNNISVLVRLYMFIAPLYSLFLLIIFWKYTIVNITWFLPIPLAAHIFLTKKDVYLYSIYIIILISIAIAINGVVQFNMRNYSRNEIVISDLLVYTVNLWVIVLLLYYREKIKKIEMFNILELLNSNQIPTVKNYKEISLDDQLLEGLFIKIDEEIKVKELFKDSDFSLSKLSAVVGVNPSYISKAIHYNNYNNFNHYINTLRIEYIKNKMSNVDLKKVTLLYIYSDAGFSNQSTFNRCFKQIQGVTPREYINSINKISESN</sequence>
<gene>
    <name evidence="6" type="ORF">EG339_11805</name>
</gene>
<dbReference type="GO" id="GO:0043565">
    <property type="term" value="F:sequence-specific DNA binding"/>
    <property type="evidence" value="ECO:0007669"/>
    <property type="project" value="InterPro"/>
</dbReference>
<dbReference type="RefSeq" id="WP_123870256.1">
    <property type="nucleotide sequence ID" value="NZ_DAMABN010000003.1"/>
</dbReference>
<accession>A0A3G6TG65</accession>
<dbReference type="EMBL" id="CP033932">
    <property type="protein sequence ID" value="AZB25214.1"/>
    <property type="molecule type" value="Genomic_DNA"/>
</dbReference>
<feature type="transmembrane region" description="Helical" evidence="4">
    <location>
        <begin position="21"/>
        <end position="39"/>
    </location>
</feature>
<keyword evidence="2" id="KW-0238">DNA-binding</keyword>
<evidence type="ECO:0000259" key="5">
    <source>
        <dbReference type="PROSITE" id="PS01124"/>
    </source>
</evidence>
<evidence type="ECO:0000256" key="4">
    <source>
        <dbReference type="SAM" id="Phobius"/>
    </source>
</evidence>
<proteinExistence type="predicted"/>
<evidence type="ECO:0000256" key="3">
    <source>
        <dbReference type="ARBA" id="ARBA00023163"/>
    </source>
</evidence>
<reference evidence="7" key="1">
    <citation type="submission" date="2018-11" db="EMBL/GenBank/DDBJ databases">
        <title>Proposal to divide the Flavobacteriaceae and reorganize its genera based on Amino Acid Identity values calculated from whole genome sequences.</title>
        <authorList>
            <person name="Nicholson A.C."/>
            <person name="Gulvik C.A."/>
            <person name="Whitney A.M."/>
            <person name="Humrighouse B.W."/>
            <person name="Bell M."/>
            <person name="Holmes B."/>
            <person name="Steigerwalt A.G."/>
            <person name="Villarma A."/>
            <person name="Sheth M."/>
            <person name="Batra D."/>
            <person name="Pryor J."/>
            <person name="Bernardet J.-F."/>
            <person name="Hugo C."/>
            <person name="Kampfer P."/>
            <person name="Newman J."/>
            <person name="McQuiston J.R."/>
        </authorList>
    </citation>
    <scope>NUCLEOTIDE SEQUENCE [LARGE SCALE GENOMIC DNA]</scope>
    <source>
        <strain evidence="7">G0229</strain>
    </source>
</reference>